<organism evidence="1 2">
    <name type="scientific">Scortum barcoo</name>
    <name type="common">barcoo grunter</name>
    <dbReference type="NCBI Taxonomy" id="214431"/>
    <lineage>
        <taxon>Eukaryota</taxon>
        <taxon>Metazoa</taxon>
        <taxon>Chordata</taxon>
        <taxon>Craniata</taxon>
        <taxon>Vertebrata</taxon>
        <taxon>Euteleostomi</taxon>
        <taxon>Actinopterygii</taxon>
        <taxon>Neopterygii</taxon>
        <taxon>Teleostei</taxon>
        <taxon>Neoteleostei</taxon>
        <taxon>Acanthomorphata</taxon>
        <taxon>Eupercaria</taxon>
        <taxon>Centrarchiformes</taxon>
        <taxon>Terapontoidei</taxon>
        <taxon>Terapontidae</taxon>
        <taxon>Scortum</taxon>
    </lineage>
</organism>
<accession>A0ACB8X594</accession>
<evidence type="ECO:0000313" key="1">
    <source>
        <dbReference type="EMBL" id="KAI3375273.1"/>
    </source>
</evidence>
<protein>
    <submittedName>
        <fullName evidence="1">Uncharacterized protein</fullName>
    </submittedName>
</protein>
<reference evidence="1" key="1">
    <citation type="submission" date="2022-04" db="EMBL/GenBank/DDBJ databases">
        <title>Jade perch genome.</title>
        <authorList>
            <person name="Chao B."/>
        </authorList>
    </citation>
    <scope>NUCLEOTIDE SEQUENCE</scope>
    <source>
        <strain evidence="1">CB-2022</strain>
    </source>
</reference>
<sequence>MKWTWVLVAVLLSFGGFSLGKESLDFPEYDGKDRVHELNAKNYKSVMKKYDVMVVYYHDHPGSGRVAQRQFEIEELALELAAQVLDEFDDEDIGVGLIDAKLDKVVAKKLGLDESDSVYIFTDDEVIEYDGEFAADTLVEFIYDVLEDPVEIIDNSRELKGFENIEEDIKLVGYFKSHKSEHFEAFVDAAEEFHPHIKFFATFNAKVAKALELKLNEVDFYEPFIDDPVVIPGKPYTEDELVKFIEDNDRPTLRKLQPHNMYEIWDDDIDGEHIIAFAEESDPDGFEFLEILKQVAEDNTDNPDLSIVWIDPDDFPLLLPHWEKTFGIDLSSPQIGVVDADDADSVWMDMDDGDDLPSVDELEDWIEDALSGEIDPDDDDDDDDDDATMTMMMMMTMMTMMTMAMMMTMMMMTMMMMMMVIMSSGVLELQAEVESVLGALLKAATAELTRLFESRYRASGLDVEAGRATNKEGNETSEPPDTVSTGDTKRSIGVQVDEHLYPLELCGPGLLSDGDYLTGLREEEQKKCLIPSEILLTEDNGHVDPEWSPLNQQVVTQTEDLAELMTVDMVELNRFEAELPASGDLQTEVSLHQKEKDHDTCMLKLTEKKIVLHIIKNPSDPFSASAGSVKETSRHKSLKSSPNKQKLLVIQPDTCGLSSGEKVKFVCPLILKPESPAPKPDGSEKPVQAEPQSACVSTAKGKAYSPSPSDGAVTPAQVGVWERIHTPKESKNNLHIKLKLMSPDQKLMSACAVQLVNMLTVPEWEMKLQDKHENSHDATHKNGLPLPKDLRRHQGLHTGHRLCCFTPCGDGVWRLQKVVTHSSSGYTCSICGKTFKRRKILRRHERFHTGEKPYSCSTCSKMFALRKSLRRHLRFHTGERPHTCTQCSKSFRLRDNLKAHLRFHSGEKPFSCPTCGKMFRIMRNLEKHKCEFFVPSFRTIAGW</sequence>
<keyword evidence="2" id="KW-1185">Reference proteome</keyword>
<comment type="caution">
    <text evidence="1">The sequence shown here is derived from an EMBL/GenBank/DDBJ whole genome shotgun (WGS) entry which is preliminary data.</text>
</comment>
<evidence type="ECO:0000313" key="2">
    <source>
        <dbReference type="Proteomes" id="UP000831701"/>
    </source>
</evidence>
<proteinExistence type="predicted"/>
<name>A0ACB8X594_9TELE</name>
<dbReference type="Proteomes" id="UP000831701">
    <property type="component" value="Chromosome 3"/>
</dbReference>
<gene>
    <name evidence="1" type="ORF">L3Q82_021779</name>
</gene>
<dbReference type="EMBL" id="CM041533">
    <property type="protein sequence ID" value="KAI3375273.1"/>
    <property type="molecule type" value="Genomic_DNA"/>
</dbReference>